<dbReference type="STRING" id="168276.SAMN05444580_12149"/>
<feature type="domain" description="Beta-ketoacyl-[acyl-carrier-protein] synthase III N-terminal" evidence="4">
    <location>
        <begin position="126"/>
        <end position="204"/>
    </location>
</feature>
<name>A0A1G7DYB6_9NOCA</name>
<reference evidence="5 6" key="1">
    <citation type="submission" date="2016-10" db="EMBL/GenBank/DDBJ databases">
        <authorList>
            <person name="de Groot N.N."/>
        </authorList>
    </citation>
    <scope>NUCLEOTIDE SEQUENCE [LARGE SCALE GENOMIC DNA]</scope>
    <source>
        <strain evidence="5 6">JCM 11308</strain>
    </source>
</reference>
<sequence length="358" mass="38205">MGAGSVTAVTATPPPPVSLVDVASYLPVTRVPAEYFLEFAKNRRAPKGPMFRAPRYRHHVADGERAADMVLRAAEPLIDRHGAAAIADVDVLITHTQLPDLPVLGCAGEVAHRLGAHPEWVIDLHNSGCASFVYMMKIARQILQSGGGRTALIAATQNSAGQVFTQTEVRGLAQAPVPGDGCGVGLLAVADEAPVLGVECRSYGEFHGDMTGEVDPPRKYWEPGPGQFRIAFSDSKIAKVFARGNRLVPEVSRALCDRLGIDPRTVDTFVTNQPNRLFLRNWREALELSSDRHPDTFDECGNLFGAGIPVTLDTENRAGRIPNGSLVLMSAFAHAGDFAGSAAVRWGAAPDGRAPSDG</sequence>
<dbReference type="Proteomes" id="UP000199417">
    <property type="component" value="Unassembled WGS sequence"/>
</dbReference>
<keyword evidence="2" id="KW-0012">Acyltransferase</keyword>
<protein>
    <submittedName>
        <fullName evidence="5">3-oxoacyl-[acyl-carrier-protein] synthase-3</fullName>
    </submittedName>
</protein>
<dbReference type="Pfam" id="PF08545">
    <property type="entry name" value="ACP_syn_III"/>
    <property type="match status" value="1"/>
</dbReference>
<dbReference type="AlphaFoldDB" id="A0A1G7DYB6"/>
<dbReference type="Pfam" id="PF08541">
    <property type="entry name" value="ACP_syn_III_C"/>
    <property type="match status" value="1"/>
</dbReference>
<keyword evidence="6" id="KW-1185">Reference proteome</keyword>
<dbReference type="GO" id="GO:0004315">
    <property type="term" value="F:3-oxoacyl-[acyl-carrier-protein] synthase activity"/>
    <property type="evidence" value="ECO:0007669"/>
    <property type="project" value="InterPro"/>
</dbReference>
<dbReference type="InterPro" id="IPR013751">
    <property type="entry name" value="ACP_syn_III_N"/>
</dbReference>
<evidence type="ECO:0000256" key="1">
    <source>
        <dbReference type="ARBA" id="ARBA00022679"/>
    </source>
</evidence>
<accession>A0A1G7DYB6</accession>
<dbReference type="InterPro" id="IPR016039">
    <property type="entry name" value="Thiolase-like"/>
</dbReference>
<organism evidence="5 6">
    <name type="scientific">Rhodococcus tukisamuensis</name>
    <dbReference type="NCBI Taxonomy" id="168276"/>
    <lineage>
        <taxon>Bacteria</taxon>
        <taxon>Bacillati</taxon>
        <taxon>Actinomycetota</taxon>
        <taxon>Actinomycetes</taxon>
        <taxon>Mycobacteriales</taxon>
        <taxon>Nocardiaceae</taxon>
        <taxon>Rhodococcus</taxon>
    </lineage>
</organism>
<dbReference type="EMBL" id="FNAB01000021">
    <property type="protein sequence ID" value="SDE56392.1"/>
    <property type="molecule type" value="Genomic_DNA"/>
</dbReference>
<dbReference type="Gene3D" id="3.40.47.10">
    <property type="match status" value="1"/>
</dbReference>
<feature type="domain" description="Beta-ketoacyl-[acyl-carrier-protein] synthase III C-terminal" evidence="3">
    <location>
        <begin position="256"/>
        <end position="346"/>
    </location>
</feature>
<proteinExistence type="predicted"/>
<keyword evidence="1" id="KW-0808">Transferase</keyword>
<dbReference type="GO" id="GO:0044550">
    <property type="term" value="P:secondary metabolite biosynthetic process"/>
    <property type="evidence" value="ECO:0007669"/>
    <property type="project" value="TreeGrafter"/>
</dbReference>
<dbReference type="InterPro" id="IPR013747">
    <property type="entry name" value="ACP_syn_III_C"/>
</dbReference>
<evidence type="ECO:0000313" key="6">
    <source>
        <dbReference type="Proteomes" id="UP000199417"/>
    </source>
</evidence>
<dbReference type="GO" id="GO:0006633">
    <property type="term" value="P:fatty acid biosynthetic process"/>
    <property type="evidence" value="ECO:0007669"/>
    <property type="project" value="InterPro"/>
</dbReference>
<evidence type="ECO:0000313" key="5">
    <source>
        <dbReference type="EMBL" id="SDE56392.1"/>
    </source>
</evidence>
<dbReference type="SUPFAM" id="SSF53901">
    <property type="entry name" value="Thiolase-like"/>
    <property type="match status" value="1"/>
</dbReference>
<dbReference type="PANTHER" id="PTHR34069">
    <property type="entry name" value="3-OXOACYL-[ACYL-CARRIER-PROTEIN] SYNTHASE 3"/>
    <property type="match status" value="1"/>
</dbReference>
<evidence type="ECO:0000256" key="2">
    <source>
        <dbReference type="ARBA" id="ARBA00023315"/>
    </source>
</evidence>
<evidence type="ECO:0000259" key="3">
    <source>
        <dbReference type="Pfam" id="PF08541"/>
    </source>
</evidence>
<evidence type="ECO:0000259" key="4">
    <source>
        <dbReference type="Pfam" id="PF08545"/>
    </source>
</evidence>
<gene>
    <name evidence="5" type="ORF">SAMN05444580_12149</name>
</gene>
<dbReference type="PANTHER" id="PTHR34069:SF2">
    <property type="entry name" value="BETA-KETOACYL-[ACYL-CARRIER-PROTEIN] SYNTHASE III"/>
    <property type="match status" value="1"/>
</dbReference>